<proteinExistence type="predicted"/>
<accession>A0AAX3T130</accession>
<keyword evidence="2" id="KW-1185">Reference proteome</keyword>
<name>A0AAX3T130_SPICI</name>
<evidence type="ECO:0000313" key="2">
    <source>
        <dbReference type="Proteomes" id="UP001214629"/>
    </source>
</evidence>
<dbReference type="AlphaFoldDB" id="A0AAX3T130"/>
<dbReference type="EMBL" id="CP096246">
    <property type="protein sequence ID" value="WFG97161.1"/>
    <property type="molecule type" value="Genomic_DNA"/>
</dbReference>
<dbReference type="RefSeq" id="WP_277939311.1">
    <property type="nucleotide sequence ID" value="NZ_CP096246.1"/>
</dbReference>
<organism evidence="1 2">
    <name type="scientific">Spiroplasma citri</name>
    <dbReference type="NCBI Taxonomy" id="2133"/>
    <lineage>
        <taxon>Bacteria</taxon>
        <taxon>Bacillati</taxon>
        <taxon>Mycoplasmatota</taxon>
        <taxon>Mollicutes</taxon>
        <taxon>Entomoplasmatales</taxon>
        <taxon>Spiroplasmataceae</taxon>
        <taxon>Spiroplasma</taxon>
    </lineage>
</organism>
<dbReference type="Proteomes" id="UP001214629">
    <property type="component" value="Chromosome"/>
</dbReference>
<evidence type="ECO:0000313" key="1">
    <source>
        <dbReference type="EMBL" id="WFG97161.1"/>
    </source>
</evidence>
<gene>
    <name evidence="1" type="ORF">M0C40_03955</name>
</gene>
<reference evidence="1 2" key="1">
    <citation type="submission" date="2022-04" db="EMBL/GenBank/DDBJ databases">
        <title>Whole genome of Spiroplasma citri.</title>
        <authorList>
            <person name="Khanchezar A."/>
            <person name="Izadpanah K."/>
            <person name="Taghavi M."/>
            <person name="Ghorbani A."/>
            <person name="Beven L."/>
        </authorList>
    </citation>
    <scope>NUCLEOTIDE SEQUENCE [LARGE SCALE GENOMIC DNA]</scope>
    <source>
        <strain evidence="1 2">D4</strain>
    </source>
</reference>
<sequence>MQSFWANKILIAYKNNDFDELLLKSTLPHNINYQYSNHIRKNICDLYFEYCNKCAGGALSLFYNLKKEFMEKN</sequence>
<protein>
    <submittedName>
        <fullName evidence="1">Uncharacterized protein</fullName>
    </submittedName>
</protein>